<comment type="caution">
    <text evidence="10">The sequence shown here is derived from an EMBL/GenBank/DDBJ whole genome shotgun (WGS) entry which is preliminary data.</text>
</comment>
<feature type="transmembrane region" description="Helical" evidence="8">
    <location>
        <begin position="427"/>
        <end position="445"/>
    </location>
</feature>
<evidence type="ECO:0000256" key="7">
    <source>
        <dbReference type="ARBA" id="ARBA00023136"/>
    </source>
</evidence>
<proteinExistence type="predicted"/>
<comment type="subcellular location">
    <subcellularLocation>
        <location evidence="1">Cell membrane</location>
        <topology evidence="1">Multi-pass membrane protein</topology>
    </subcellularLocation>
</comment>
<evidence type="ECO:0000256" key="4">
    <source>
        <dbReference type="ARBA" id="ARBA00022679"/>
    </source>
</evidence>
<feature type="transmembrane region" description="Helical" evidence="8">
    <location>
        <begin position="174"/>
        <end position="192"/>
    </location>
</feature>
<feature type="transmembrane region" description="Helical" evidence="8">
    <location>
        <begin position="370"/>
        <end position="388"/>
    </location>
</feature>
<keyword evidence="7 8" id="KW-0472">Membrane</keyword>
<evidence type="ECO:0000313" key="10">
    <source>
        <dbReference type="EMBL" id="PIZ63678.1"/>
    </source>
</evidence>
<dbReference type="EMBL" id="PFOB01000016">
    <property type="protein sequence ID" value="PIZ63678.1"/>
    <property type="molecule type" value="Genomic_DNA"/>
</dbReference>
<dbReference type="GO" id="GO:0016763">
    <property type="term" value="F:pentosyltransferase activity"/>
    <property type="evidence" value="ECO:0007669"/>
    <property type="project" value="TreeGrafter"/>
</dbReference>
<feature type="transmembrane region" description="Helical" evidence="8">
    <location>
        <begin position="346"/>
        <end position="363"/>
    </location>
</feature>
<feature type="transmembrane region" description="Helical" evidence="8">
    <location>
        <begin position="222"/>
        <end position="238"/>
    </location>
</feature>
<evidence type="ECO:0000256" key="3">
    <source>
        <dbReference type="ARBA" id="ARBA00022676"/>
    </source>
</evidence>
<gene>
    <name evidence="10" type="ORF">COY16_01225</name>
</gene>
<evidence type="ECO:0000256" key="5">
    <source>
        <dbReference type="ARBA" id="ARBA00022692"/>
    </source>
</evidence>
<organism evidence="10 11">
    <name type="scientific">Candidatus Roizmanbacteria bacterium CG_4_10_14_0_2_um_filter_39_13</name>
    <dbReference type="NCBI Taxonomy" id="1974825"/>
    <lineage>
        <taxon>Bacteria</taxon>
        <taxon>Candidatus Roizmaniibacteriota</taxon>
    </lineage>
</organism>
<feature type="domain" description="Glycosyltransferase RgtA/B/C/D-like" evidence="9">
    <location>
        <begin position="126"/>
        <end position="279"/>
    </location>
</feature>
<feature type="transmembrane region" description="Helical" evidence="8">
    <location>
        <begin position="244"/>
        <end position="259"/>
    </location>
</feature>
<feature type="transmembrane region" description="Helical" evidence="8">
    <location>
        <begin position="5"/>
        <end position="28"/>
    </location>
</feature>
<dbReference type="Proteomes" id="UP000228503">
    <property type="component" value="Unassembled WGS sequence"/>
</dbReference>
<dbReference type="InterPro" id="IPR050297">
    <property type="entry name" value="LipidA_mod_glycosyltrf_83"/>
</dbReference>
<keyword evidence="2" id="KW-1003">Cell membrane</keyword>
<protein>
    <recommendedName>
        <fullName evidence="9">Glycosyltransferase RgtA/B/C/D-like domain-containing protein</fullName>
    </recommendedName>
</protein>
<evidence type="ECO:0000256" key="1">
    <source>
        <dbReference type="ARBA" id="ARBA00004651"/>
    </source>
</evidence>
<dbReference type="GO" id="GO:0005886">
    <property type="term" value="C:plasma membrane"/>
    <property type="evidence" value="ECO:0007669"/>
    <property type="project" value="UniProtKB-SubCell"/>
</dbReference>
<feature type="transmembrane region" description="Helical" evidence="8">
    <location>
        <begin position="271"/>
        <end position="288"/>
    </location>
</feature>
<dbReference type="GO" id="GO:0009103">
    <property type="term" value="P:lipopolysaccharide biosynthetic process"/>
    <property type="evidence" value="ECO:0007669"/>
    <property type="project" value="UniProtKB-ARBA"/>
</dbReference>
<feature type="transmembrane region" description="Helical" evidence="8">
    <location>
        <begin position="67"/>
        <end position="86"/>
    </location>
</feature>
<feature type="transmembrane region" description="Helical" evidence="8">
    <location>
        <begin position="198"/>
        <end position="215"/>
    </location>
</feature>
<keyword evidence="3" id="KW-0328">Glycosyltransferase</keyword>
<evidence type="ECO:0000256" key="6">
    <source>
        <dbReference type="ARBA" id="ARBA00022989"/>
    </source>
</evidence>
<name>A0A2M7U0T2_9BACT</name>
<evidence type="ECO:0000256" key="8">
    <source>
        <dbReference type="SAM" id="Phobius"/>
    </source>
</evidence>
<feature type="transmembrane region" description="Helical" evidence="8">
    <location>
        <begin position="400"/>
        <end position="420"/>
    </location>
</feature>
<dbReference type="Pfam" id="PF13231">
    <property type="entry name" value="PMT_2"/>
    <property type="match status" value="1"/>
</dbReference>
<dbReference type="InterPro" id="IPR038731">
    <property type="entry name" value="RgtA/B/C-like"/>
</dbReference>
<dbReference type="AlphaFoldDB" id="A0A2M7U0T2"/>
<dbReference type="PANTHER" id="PTHR33908:SF11">
    <property type="entry name" value="MEMBRANE PROTEIN"/>
    <property type="match status" value="1"/>
</dbReference>
<reference evidence="11" key="1">
    <citation type="submission" date="2017-09" db="EMBL/GenBank/DDBJ databases">
        <title>Depth-based differentiation of microbial function through sediment-hosted aquifers and enrichment of novel symbionts in the deep terrestrial subsurface.</title>
        <authorList>
            <person name="Probst A.J."/>
            <person name="Ladd B."/>
            <person name="Jarett J.K."/>
            <person name="Geller-Mcgrath D.E."/>
            <person name="Sieber C.M.K."/>
            <person name="Emerson J.B."/>
            <person name="Anantharaman K."/>
            <person name="Thomas B.C."/>
            <person name="Malmstrom R."/>
            <person name="Stieglmeier M."/>
            <person name="Klingl A."/>
            <person name="Woyke T."/>
            <person name="Ryan C.M."/>
            <person name="Banfield J.F."/>
        </authorList>
    </citation>
    <scope>NUCLEOTIDE SEQUENCE [LARGE SCALE GENOMIC DNA]</scope>
</reference>
<evidence type="ECO:0000256" key="2">
    <source>
        <dbReference type="ARBA" id="ARBA00022475"/>
    </source>
</evidence>
<dbReference type="PANTHER" id="PTHR33908">
    <property type="entry name" value="MANNOSYLTRANSFERASE YKCB-RELATED"/>
    <property type="match status" value="1"/>
</dbReference>
<evidence type="ECO:0000259" key="9">
    <source>
        <dbReference type="Pfam" id="PF13231"/>
    </source>
</evidence>
<evidence type="ECO:0000313" key="11">
    <source>
        <dbReference type="Proteomes" id="UP000228503"/>
    </source>
</evidence>
<keyword evidence="4" id="KW-0808">Transferase</keyword>
<feature type="transmembrane region" description="Helical" evidence="8">
    <location>
        <begin position="146"/>
        <end position="167"/>
    </location>
</feature>
<feature type="transmembrane region" description="Helical" evidence="8">
    <location>
        <begin position="34"/>
        <end position="55"/>
    </location>
</feature>
<sequence length="564" mass="65337">MKKSLIVTTITLSISLFFGALAIIIALLDTEFHFQWLSLSLHFFSVASILVYAFIHKTIRLSIKSYTEMLLLLFVGLVAVVSRFLYLSTYPFVAVMDEVRDAGLDGVKIVSSSIENIFYYGSYEAHGLIIPTISSFFYQYFPQSVMMYRLPTAIIGSGEILLIYLLMRRWGNRYSAIISSITLATLPLHLFFSRTQLVVILSSFLTTLLLFAFYRHQKDRRIISYASIGMFLGFSLNFHASIRIVTVIITLFVFIFLLFEKKGVIDKILKGSLLTVFIIVGFGPRLLFTSPKIFFHTRRLPITEKYQNSSFWTSQSALKGINLYKESLLVFVSAPTNFWYSDQKPIFDYVTSSLFIIGLGSLILRRKDPLSYVVIALIFIVPLTNSAFTDVINSDHRISPLYPIGSLVVGIGGYAILQYIKSVKMRWLLTVIFVLYLLYQVQFFFSNQKAELTSDKSEYLHMQMIYLLQKRNYQGRKICVVSSEELSRNFQELHHREQREYFLPDTEVFLSSDTRREDNVLIIYQGECIEYHLDPINIFKLKCNESNKFMCPHDNEVDFYFYYE</sequence>
<accession>A0A2M7U0T2</accession>
<keyword evidence="5 8" id="KW-0812">Transmembrane</keyword>
<keyword evidence="6 8" id="KW-1133">Transmembrane helix</keyword>